<name>A0A0G1IIM8_9BACT</name>
<dbReference type="SMART" id="SM00883">
    <property type="entry name" value="Cpn10"/>
    <property type="match status" value="1"/>
</dbReference>
<dbReference type="GO" id="GO:0005524">
    <property type="term" value="F:ATP binding"/>
    <property type="evidence" value="ECO:0007669"/>
    <property type="project" value="InterPro"/>
</dbReference>
<dbReference type="GO" id="GO:0005737">
    <property type="term" value="C:cytoplasm"/>
    <property type="evidence" value="ECO:0007669"/>
    <property type="project" value="UniProtKB-SubCell"/>
</dbReference>
<comment type="caution">
    <text evidence="6">The sequence shown here is derived from an EMBL/GenBank/DDBJ whole genome shotgun (WGS) entry which is preliminary data.</text>
</comment>
<accession>A0A0G1IIM8</accession>
<organism evidence="6 7">
    <name type="scientific">Candidatus Giovannonibacteria bacterium GW2011_GWA1_44_25</name>
    <dbReference type="NCBI Taxonomy" id="1618645"/>
    <lineage>
        <taxon>Bacteria</taxon>
        <taxon>Candidatus Giovannoniibacteriota</taxon>
    </lineage>
</organism>
<gene>
    <name evidence="3" type="primary">groES</name>
    <name evidence="3" type="synonym">groS</name>
    <name evidence="6" type="ORF">UW53_C0024G0008</name>
</gene>
<dbReference type="InterPro" id="IPR020818">
    <property type="entry name" value="Chaperonin_GroES"/>
</dbReference>
<dbReference type="CDD" id="cd00320">
    <property type="entry name" value="cpn10"/>
    <property type="match status" value="1"/>
</dbReference>
<dbReference type="HAMAP" id="MF_00580">
    <property type="entry name" value="CH10"/>
    <property type="match status" value="1"/>
</dbReference>
<evidence type="ECO:0000313" key="7">
    <source>
        <dbReference type="Proteomes" id="UP000034087"/>
    </source>
</evidence>
<dbReference type="Pfam" id="PF00166">
    <property type="entry name" value="Cpn10"/>
    <property type="match status" value="1"/>
</dbReference>
<dbReference type="GO" id="GO:0044183">
    <property type="term" value="F:protein folding chaperone"/>
    <property type="evidence" value="ECO:0007669"/>
    <property type="project" value="InterPro"/>
</dbReference>
<dbReference type="PANTHER" id="PTHR10772">
    <property type="entry name" value="10 KDA HEAT SHOCK PROTEIN"/>
    <property type="match status" value="1"/>
</dbReference>
<dbReference type="PATRIC" id="fig|1618645.3.peg.1038"/>
<dbReference type="Gene3D" id="2.30.33.40">
    <property type="entry name" value="GroES chaperonin"/>
    <property type="match status" value="1"/>
</dbReference>
<dbReference type="Proteomes" id="UP000034087">
    <property type="component" value="Unassembled WGS sequence"/>
</dbReference>
<proteinExistence type="inferred from homology"/>
<evidence type="ECO:0000256" key="5">
    <source>
        <dbReference type="SAM" id="MobiDB-lite"/>
    </source>
</evidence>
<evidence type="ECO:0000256" key="2">
    <source>
        <dbReference type="ARBA" id="ARBA00023186"/>
    </source>
</evidence>
<protein>
    <recommendedName>
        <fullName evidence="3">Co-chaperonin GroES</fullName>
    </recommendedName>
    <alternativeName>
        <fullName evidence="3">10 kDa chaperonin</fullName>
    </alternativeName>
    <alternativeName>
        <fullName evidence="3">Chaperonin-10</fullName>
        <shortName evidence="3">Cpn10</shortName>
    </alternativeName>
</protein>
<reference evidence="6 7" key="1">
    <citation type="journal article" date="2015" name="Nature">
        <title>rRNA introns, odd ribosomes, and small enigmatic genomes across a large radiation of phyla.</title>
        <authorList>
            <person name="Brown C.T."/>
            <person name="Hug L.A."/>
            <person name="Thomas B.C."/>
            <person name="Sharon I."/>
            <person name="Castelle C.J."/>
            <person name="Singh A."/>
            <person name="Wilkins M.J."/>
            <person name="Williams K.H."/>
            <person name="Banfield J.F."/>
        </authorList>
    </citation>
    <scope>NUCLEOTIDE SEQUENCE [LARGE SCALE GENOMIC DNA]</scope>
</reference>
<dbReference type="GO" id="GO:0051087">
    <property type="term" value="F:protein-folding chaperone binding"/>
    <property type="evidence" value="ECO:0007669"/>
    <property type="project" value="TreeGrafter"/>
</dbReference>
<dbReference type="FunFam" id="2.30.33.40:FF:000001">
    <property type="entry name" value="10 kDa chaperonin"/>
    <property type="match status" value="1"/>
</dbReference>
<dbReference type="GO" id="GO:0046872">
    <property type="term" value="F:metal ion binding"/>
    <property type="evidence" value="ECO:0007669"/>
    <property type="project" value="TreeGrafter"/>
</dbReference>
<evidence type="ECO:0000313" key="6">
    <source>
        <dbReference type="EMBL" id="KKT59040.1"/>
    </source>
</evidence>
<dbReference type="InterPro" id="IPR011032">
    <property type="entry name" value="GroES-like_sf"/>
</dbReference>
<comment type="subunit">
    <text evidence="3">Heptamer of 7 subunits arranged in a ring. Interacts with the chaperonin GroEL.</text>
</comment>
<dbReference type="AlphaFoldDB" id="A0A0G1IIM8"/>
<comment type="function">
    <text evidence="3 4">Together with the chaperonin GroEL, plays an essential role in assisting protein folding. The GroEL-GroES system forms a nano-cage that allows encapsulation of the non-native substrate proteins and provides a physical environment optimized to promote and accelerate protein folding. GroES binds to the apical surface of the GroEL ring, thereby capping the opening of the GroEL channel.</text>
</comment>
<keyword evidence="3" id="KW-0963">Cytoplasm</keyword>
<evidence type="ECO:0000256" key="3">
    <source>
        <dbReference type="HAMAP-Rule" id="MF_00580"/>
    </source>
</evidence>
<keyword evidence="2 3" id="KW-0143">Chaperone</keyword>
<feature type="region of interest" description="Disordered" evidence="5">
    <location>
        <begin position="41"/>
        <end position="62"/>
    </location>
</feature>
<dbReference type="EMBL" id="LCIR01000024">
    <property type="protein sequence ID" value="KKT59040.1"/>
    <property type="molecule type" value="Genomic_DNA"/>
</dbReference>
<sequence length="127" mass="13820">MPTSLSEEFQIINYQFLIATNMNIKPLGDRVLIELLSDEEKAKQSKGGILIPDTADKEKPQEGKVVAVGEGKVLENGKLQPLPVKAGDKVLFSKYGPTEIKIPASPAGGDDKEYLIAKEEDILAIIE</sequence>
<dbReference type="PRINTS" id="PR00297">
    <property type="entry name" value="CHAPERONIN10"/>
</dbReference>
<dbReference type="NCBIfam" id="NF001531">
    <property type="entry name" value="PRK00364.2-2"/>
    <property type="match status" value="1"/>
</dbReference>
<comment type="subcellular location">
    <subcellularLocation>
        <location evidence="3">Cytoplasm</location>
    </subcellularLocation>
</comment>
<dbReference type="InterPro" id="IPR037124">
    <property type="entry name" value="Chaperonin_GroES_sf"/>
</dbReference>
<evidence type="ECO:0000256" key="1">
    <source>
        <dbReference type="ARBA" id="ARBA00006975"/>
    </source>
</evidence>
<evidence type="ECO:0000256" key="4">
    <source>
        <dbReference type="RuleBase" id="RU000535"/>
    </source>
</evidence>
<comment type="similarity">
    <text evidence="1 3 4">Belongs to the GroES chaperonin family.</text>
</comment>
<dbReference type="SUPFAM" id="SSF50129">
    <property type="entry name" value="GroES-like"/>
    <property type="match status" value="1"/>
</dbReference>
<dbReference type="GO" id="GO:0051082">
    <property type="term" value="F:unfolded protein binding"/>
    <property type="evidence" value="ECO:0007669"/>
    <property type="project" value="TreeGrafter"/>
</dbReference>
<dbReference type="PANTHER" id="PTHR10772:SF63">
    <property type="entry name" value="20 KDA CHAPERONIN, CHLOROPLASTIC"/>
    <property type="match status" value="1"/>
</dbReference>